<dbReference type="InterPro" id="IPR018389">
    <property type="entry name" value="DctP_fam"/>
</dbReference>
<keyword evidence="1 4" id="KW-0732">Signal</keyword>
<evidence type="ECO:0000256" key="4">
    <source>
        <dbReference type="SAM" id="SignalP"/>
    </source>
</evidence>
<evidence type="ECO:0000313" key="5">
    <source>
        <dbReference type="EMBL" id="RZO78264.1"/>
    </source>
</evidence>
<sequence length="380" mass="42139">MPINLNKFLFIIFVSFTLVACGGENGGAFQSAVSANGSTASATTAEQEVYEWKMITSWPKNLPALGTSPEYFADIVETMSNGRMKIRVYGANELVGGLEVFDAVSQGVAEIGHTGAYYWQGKIPGTPFFSSIPFGMTSYEQNAWLRFGGGNELWREIYASFNLIPVRGGNSGTQMFGWFNKEINSLSDLQGLKMRIPSLGGEVFRRAGGVPVTMQVSEVFTALQTGALDATEFVSPYNDLAAGYHTVADYYYYPGWHEPGSTLETLFNKERFEALPEDLQEILLAGAEVMNQALLDELMAKNNEALRTLVEDHGVEMRRLPDDVLIELRRLSDDVVQELAASDETTRRIYESWSSFRNGVMNYNSIAEEALIEARKLPLN</sequence>
<dbReference type="Pfam" id="PF03480">
    <property type="entry name" value="DctP"/>
    <property type="match status" value="1"/>
</dbReference>
<evidence type="ECO:0000256" key="1">
    <source>
        <dbReference type="ARBA" id="ARBA00022729"/>
    </source>
</evidence>
<dbReference type="AlphaFoldDB" id="A0A520S746"/>
<protein>
    <submittedName>
        <fullName evidence="5">TRAP transporter substrate-binding protein</fullName>
    </submittedName>
</protein>
<dbReference type="Gene3D" id="3.40.190.170">
    <property type="entry name" value="Bacterial extracellular solute-binding protein, family 7"/>
    <property type="match status" value="1"/>
</dbReference>
<feature type="signal peptide" evidence="4">
    <location>
        <begin position="1"/>
        <end position="20"/>
    </location>
</feature>
<dbReference type="GO" id="GO:0046872">
    <property type="term" value="F:metal ion binding"/>
    <property type="evidence" value="ECO:0007669"/>
    <property type="project" value="UniProtKB-KW"/>
</dbReference>
<feature type="chain" id="PRO_5022165620" evidence="4">
    <location>
        <begin position="21"/>
        <end position="380"/>
    </location>
</feature>
<keyword evidence="3" id="KW-0479">Metal-binding</keyword>
<reference evidence="5 6" key="1">
    <citation type="submission" date="2019-02" db="EMBL/GenBank/DDBJ databases">
        <title>Prokaryotic population dynamics and viral predation in marine succession experiment using metagenomics: the confinement effect.</title>
        <authorList>
            <person name="Haro-Moreno J.M."/>
            <person name="Rodriguez-Valera F."/>
            <person name="Lopez-Perez M."/>
        </authorList>
    </citation>
    <scope>NUCLEOTIDE SEQUENCE [LARGE SCALE GENOMIC DNA]</scope>
    <source>
        <strain evidence="5">MED-G158</strain>
    </source>
</reference>
<proteinExistence type="predicted"/>
<comment type="caution">
    <text evidence="5">The sequence shown here is derived from an EMBL/GenBank/DDBJ whole genome shotgun (WGS) entry which is preliminary data.</text>
</comment>
<evidence type="ECO:0000313" key="6">
    <source>
        <dbReference type="Proteomes" id="UP000320404"/>
    </source>
</evidence>
<dbReference type="GO" id="GO:0031317">
    <property type="term" value="C:tripartite ATP-independent periplasmic transporter complex"/>
    <property type="evidence" value="ECO:0007669"/>
    <property type="project" value="InterPro"/>
</dbReference>
<feature type="binding site" evidence="3">
    <location>
        <position position="233"/>
    </location>
    <ligand>
        <name>Na(+)</name>
        <dbReference type="ChEBI" id="CHEBI:29101"/>
    </ligand>
</feature>
<organism evidence="5 6">
    <name type="scientific">OM182 bacterium</name>
    <dbReference type="NCBI Taxonomy" id="2510334"/>
    <lineage>
        <taxon>Bacteria</taxon>
        <taxon>Pseudomonadati</taxon>
        <taxon>Pseudomonadota</taxon>
        <taxon>Gammaproteobacteria</taxon>
        <taxon>OMG group</taxon>
        <taxon>OM182 clade</taxon>
    </lineage>
</organism>
<dbReference type="PROSITE" id="PS51257">
    <property type="entry name" value="PROKAR_LIPOPROTEIN"/>
    <property type="match status" value="1"/>
</dbReference>
<dbReference type="PANTHER" id="PTHR33376">
    <property type="match status" value="1"/>
</dbReference>
<evidence type="ECO:0000256" key="2">
    <source>
        <dbReference type="PIRSR" id="PIRSR039026-1"/>
    </source>
</evidence>
<dbReference type="InterPro" id="IPR026289">
    <property type="entry name" value="SBP_TakP-like"/>
</dbReference>
<dbReference type="PANTHER" id="PTHR33376:SF5">
    <property type="entry name" value="EXTRACYTOPLASMIC SOLUTE RECEPTOR PROTEIN"/>
    <property type="match status" value="1"/>
</dbReference>
<dbReference type="CDD" id="cd13604">
    <property type="entry name" value="PBP2_TRAP_ketoacid_lactate_like"/>
    <property type="match status" value="1"/>
</dbReference>
<dbReference type="PIRSF" id="PIRSF039026">
    <property type="entry name" value="SiaP"/>
    <property type="match status" value="1"/>
</dbReference>
<evidence type="ECO:0000256" key="3">
    <source>
        <dbReference type="PIRSR" id="PIRSR039026-2"/>
    </source>
</evidence>
<dbReference type="Proteomes" id="UP000320404">
    <property type="component" value="Unassembled WGS sequence"/>
</dbReference>
<gene>
    <name evidence="5" type="ORF">EVA69_00440</name>
</gene>
<feature type="binding site" evidence="3">
    <location>
        <position position="232"/>
    </location>
    <ligand>
        <name>substrate</name>
    </ligand>
</feature>
<dbReference type="GO" id="GO:0055085">
    <property type="term" value="P:transmembrane transport"/>
    <property type="evidence" value="ECO:0007669"/>
    <property type="project" value="InterPro"/>
</dbReference>
<dbReference type="InterPro" id="IPR038404">
    <property type="entry name" value="TRAP_DctP_sf"/>
</dbReference>
<dbReference type="Gene3D" id="3.40.190.10">
    <property type="entry name" value="Periplasmic binding protein-like II"/>
    <property type="match status" value="1"/>
</dbReference>
<feature type="binding site" evidence="2">
    <location>
        <position position="174"/>
    </location>
    <ligand>
        <name>substrate</name>
    </ligand>
</feature>
<dbReference type="NCBIfam" id="NF037995">
    <property type="entry name" value="TRAP_S1"/>
    <property type="match status" value="1"/>
</dbReference>
<feature type="binding site" evidence="2">
    <location>
        <position position="195"/>
    </location>
    <ligand>
        <name>substrate</name>
    </ligand>
</feature>
<accession>A0A520S746</accession>
<dbReference type="EMBL" id="SHAH01000002">
    <property type="protein sequence ID" value="RZO78264.1"/>
    <property type="molecule type" value="Genomic_DNA"/>
</dbReference>
<name>A0A520S746_9GAMM</name>
<feature type="binding site" evidence="3">
    <location>
        <position position="258"/>
    </location>
    <ligand>
        <name>substrate</name>
    </ligand>
</feature>